<proteinExistence type="predicted"/>
<protein>
    <submittedName>
        <fullName evidence="1">Uncharacterized protein</fullName>
    </submittedName>
</protein>
<evidence type="ECO:0000313" key="2">
    <source>
        <dbReference type="Proteomes" id="UP000015104"/>
    </source>
</evidence>
<name>T1K4B7_TETUR</name>
<dbReference type="HOGENOM" id="CLU_2707985_0_0_1"/>
<reference evidence="2" key="1">
    <citation type="submission" date="2011-08" db="EMBL/GenBank/DDBJ databases">
        <authorList>
            <person name="Rombauts S."/>
        </authorList>
    </citation>
    <scope>NUCLEOTIDE SEQUENCE</scope>
    <source>
        <strain evidence="2">London</strain>
    </source>
</reference>
<dbReference type="EMBL" id="CAEY01001566">
    <property type="status" value="NOT_ANNOTATED_CDS"/>
    <property type="molecule type" value="Genomic_DNA"/>
</dbReference>
<reference evidence="1" key="2">
    <citation type="submission" date="2015-06" db="UniProtKB">
        <authorList>
            <consortium name="EnsemblMetazoa"/>
        </authorList>
    </citation>
    <scope>IDENTIFICATION</scope>
</reference>
<accession>T1K4B7</accession>
<organism evidence="1 2">
    <name type="scientific">Tetranychus urticae</name>
    <name type="common">Two-spotted spider mite</name>
    <dbReference type="NCBI Taxonomy" id="32264"/>
    <lineage>
        <taxon>Eukaryota</taxon>
        <taxon>Metazoa</taxon>
        <taxon>Ecdysozoa</taxon>
        <taxon>Arthropoda</taxon>
        <taxon>Chelicerata</taxon>
        <taxon>Arachnida</taxon>
        <taxon>Acari</taxon>
        <taxon>Acariformes</taxon>
        <taxon>Trombidiformes</taxon>
        <taxon>Prostigmata</taxon>
        <taxon>Eleutherengona</taxon>
        <taxon>Raphignathae</taxon>
        <taxon>Tetranychoidea</taxon>
        <taxon>Tetranychidae</taxon>
        <taxon>Tetranychus</taxon>
    </lineage>
</organism>
<sequence>MYKEQCLPSALWTCLGQANLSQLPLLTITRTVIKLLSAEKSLNRIFHSFASGNLTSMRFTGYIHIDIVLLKWC</sequence>
<dbReference type="Proteomes" id="UP000015104">
    <property type="component" value="Unassembled WGS sequence"/>
</dbReference>
<dbReference type="EnsemblMetazoa" id="tetur05g02030.1">
    <property type="protein sequence ID" value="tetur05g02030.1"/>
    <property type="gene ID" value="tetur05g02030"/>
</dbReference>
<dbReference type="AlphaFoldDB" id="T1K4B7"/>
<keyword evidence="2" id="KW-1185">Reference proteome</keyword>
<evidence type="ECO:0000313" key="1">
    <source>
        <dbReference type="EnsemblMetazoa" id="tetur05g02030.1"/>
    </source>
</evidence>